<accession>B9S2I4</accession>
<evidence type="ECO:0000256" key="1">
    <source>
        <dbReference type="ARBA" id="ARBA00004245"/>
    </source>
</evidence>
<protein>
    <recommendedName>
        <fullName evidence="7">TPX2 C-terminal domain-containing protein</fullName>
    </recommendedName>
</protein>
<sequence>MGESIVATSYDEDKMGETATSDRSLEVSVSFGRFENDSLSWEKWSSFSPNKYLEEVEKCATPGSVAMKKAYFEAHYKKIAAKKAEQLGQEKQMEHKPLGSNDQNGGDPIGKANGIDSEFDTFNTQTSSEGTRQEIKLDSELDSGLVNEPYEDGAINLEAQGLSVEQAEEELCSRIDGPSLNKPEETPFVREAETIPMESQAMKDLPKKLDKEAESIPIVKERNAKINQRKEPQKVNNFAIEIIDSYKETTSPMSKVRDMARIKKKPASPVAKSTQLSTPKVTKTGPTSGVLSTPQSSTKKATVSSLPKSKSPSVAGNNKVAPKSLHMSLSMDTPNSDPAPLAAAPTTTARKSFIMEKMKDKEIVKRAFKTFQNNYNQLKSSADERSLVAKQVPTKGTEVKVSSSMTPRKENAGSFKAVSMDKKTAKAAPSSFGLKSDERTERRKELSKKLVEKSNANEAESTGLRTKSKEEKGAEIRKLRQSLNFKGRHVPGGLQDTWDIERHASSTKNRTLECSMKADGFSTTTLIYFHFGSCTYGQGQYTLMNCFPVRTAAVIL</sequence>
<dbReference type="InterPro" id="IPR027329">
    <property type="entry name" value="TPX2_C"/>
</dbReference>
<reference evidence="9" key="1">
    <citation type="journal article" date="2010" name="Nat. Biotechnol.">
        <title>Draft genome sequence of the oilseed species Ricinus communis.</title>
        <authorList>
            <person name="Chan A.P."/>
            <person name="Crabtree J."/>
            <person name="Zhao Q."/>
            <person name="Lorenzi H."/>
            <person name="Orvis J."/>
            <person name="Puiu D."/>
            <person name="Melake-Berhan A."/>
            <person name="Jones K.M."/>
            <person name="Redman J."/>
            <person name="Chen G."/>
            <person name="Cahoon E.B."/>
            <person name="Gedil M."/>
            <person name="Stanke M."/>
            <person name="Haas B.J."/>
            <person name="Wortman J.R."/>
            <person name="Fraser-Liggett C.M."/>
            <person name="Ravel J."/>
            <person name="Rabinowicz P.D."/>
        </authorList>
    </citation>
    <scope>NUCLEOTIDE SEQUENCE [LARGE SCALE GENOMIC DNA]</scope>
    <source>
        <strain evidence="9">cv. Hale</strain>
    </source>
</reference>
<feature type="compositionally biased region" description="Basic and acidic residues" evidence="6">
    <location>
        <begin position="182"/>
        <end position="193"/>
    </location>
</feature>
<feature type="domain" description="TPX2 C-terminal" evidence="7">
    <location>
        <begin position="432"/>
        <end position="507"/>
    </location>
</feature>
<organism evidence="8 9">
    <name type="scientific">Ricinus communis</name>
    <name type="common">Castor bean</name>
    <dbReference type="NCBI Taxonomy" id="3988"/>
    <lineage>
        <taxon>Eukaryota</taxon>
        <taxon>Viridiplantae</taxon>
        <taxon>Streptophyta</taxon>
        <taxon>Embryophyta</taxon>
        <taxon>Tracheophyta</taxon>
        <taxon>Spermatophyta</taxon>
        <taxon>Magnoliopsida</taxon>
        <taxon>eudicotyledons</taxon>
        <taxon>Gunneridae</taxon>
        <taxon>Pentapetalae</taxon>
        <taxon>rosids</taxon>
        <taxon>fabids</taxon>
        <taxon>Malpighiales</taxon>
        <taxon>Euphorbiaceae</taxon>
        <taxon>Acalyphoideae</taxon>
        <taxon>Acalypheae</taxon>
        <taxon>Ricinus</taxon>
    </lineage>
</organism>
<feature type="compositionally biased region" description="Polar residues" evidence="6">
    <location>
        <begin position="454"/>
        <end position="465"/>
    </location>
</feature>
<evidence type="ECO:0000313" key="8">
    <source>
        <dbReference type="EMBL" id="EEF42258.1"/>
    </source>
</evidence>
<evidence type="ECO:0000256" key="4">
    <source>
        <dbReference type="ARBA" id="ARBA00022701"/>
    </source>
</evidence>
<evidence type="ECO:0000256" key="5">
    <source>
        <dbReference type="ARBA" id="ARBA00023212"/>
    </source>
</evidence>
<proteinExistence type="inferred from homology"/>
<dbReference type="GO" id="GO:0005874">
    <property type="term" value="C:microtubule"/>
    <property type="evidence" value="ECO:0007669"/>
    <property type="project" value="UniProtKB-KW"/>
</dbReference>
<feature type="compositionally biased region" description="Basic and acidic residues" evidence="6">
    <location>
        <begin position="435"/>
        <end position="452"/>
    </location>
</feature>
<dbReference type="PANTHER" id="PTHR47286">
    <property type="entry name" value="F3I6.9 PROTEIN"/>
    <property type="match status" value="1"/>
</dbReference>
<evidence type="ECO:0000256" key="3">
    <source>
        <dbReference type="ARBA" id="ARBA00022490"/>
    </source>
</evidence>
<dbReference type="Proteomes" id="UP000008311">
    <property type="component" value="Unassembled WGS sequence"/>
</dbReference>
<feature type="region of interest" description="Disordered" evidence="6">
    <location>
        <begin position="261"/>
        <end position="320"/>
    </location>
</feature>
<evidence type="ECO:0000259" key="7">
    <source>
        <dbReference type="Pfam" id="PF06886"/>
    </source>
</evidence>
<feature type="region of interest" description="Disordered" evidence="6">
    <location>
        <begin position="85"/>
        <end position="132"/>
    </location>
</feature>
<feature type="region of interest" description="Disordered" evidence="6">
    <location>
        <begin position="175"/>
        <end position="209"/>
    </location>
</feature>
<keyword evidence="4" id="KW-0493">Microtubule</keyword>
<gene>
    <name evidence="8" type="ORF">RCOM_0699780</name>
</gene>
<feature type="region of interest" description="Disordered" evidence="6">
    <location>
        <begin position="398"/>
        <end position="473"/>
    </location>
</feature>
<evidence type="ECO:0000313" key="9">
    <source>
        <dbReference type="Proteomes" id="UP000008311"/>
    </source>
</evidence>
<dbReference type="PANTHER" id="PTHR47286:SF2">
    <property type="entry name" value="F3I6.9 PROTEIN"/>
    <property type="match status" value="1"/>
</dbReference>
<dbReference type="InParanoid" id="B9S2I4"/>
<dbReference type="eggNOG" id="ENOG502QTXN">
    <property type="taxonomic scope" value="Eukaryota"/>
</dbReference>
<feature type="compositionally biased region" description="Polar residues" evidence="6">
    <location>
        <begin position="120"/>
        <end position="130"/>
    </location>
</feature>
<dbReference type="EMBL" id="EQ973849">
    <property type="protein sequence ID" value="EEF42258.1"/>
    <property type="molecule type" value="Genomic_DNA"/>
</dbReference>
<keyword evidence="5" id="KW-0206">Cytoskeleton</keyword>
<name>B9S2I4_RICCO</name>
<comment type="subcellular location">
    <subcellularLocation>
        <location evidence="1">Cytoplasm</location>
        <location evidence="1">Cytoskeleton</location>
    </subcellularLocation>
</comment>
<keyword evidence="9" id="KW-1185">Reference proteome</keyword>
<dbReference type="FunCoup" id="B9S2I4">
    <property type="interactions" value="1048"/>
</dbReference>
<evidence type="ECO:0000256" key="6">
    <source>
        <dbReference type="SAM" id="MobiDB-lite"/>
    </source>
</evidence>
<comment type="similarity">
    <text evidence="2">Belongs to the TPX2 family.</text>
</comment>
<evidence type="ECO:0000256" key="2">
    <source>
        <dbReference type="ARBA" id="ARBA00005885"/>
    </source>
</evidence>
<keyword evidence="3" id="KW-0963">Cytoplasm</keyword>
<feature type="compositionally biased region" description="Low complexity" evidence="6">
    <location>
        <begin position="303"/>
        <end position="314"/>
    </location>
</feature>
<dbReference type="STRING" id="3988.B9S2I4"/>
<dbReference type="Pfam" id="PF06886">
    <property type="entry name" value="TPX2"/>
    <property type="match status" value="1"/>
</dbReference>
<feature type="region of interest" description="Disordered" evidence="6">
    <location>
        <begin position="1"/>
        <end position="22"/>
    </location>
</feature>
<feature type="compositionally biased region" description="Polar residues" evidence="6">
    <location>
        <begin position="271"/>
        <end position="302"/>
    </location>
</feature>
<dbReference type="AlphaFoldDB" id="B9S2I4"/>